<comment type="similarity">
    <text evidence="1">Belongs to the NADH dehydrogenase family.</text>
</comment>
<dbReference type="InterPro" id="IPR023753">
    <property type="entry name" value="FAD/NAD-binding_dom"/>
</dbReference>
<organism evidence="12 13">
    <name type="scientific">Mucilaginibacter antarcticus</name>
    <dbReference type="NCBI Taxonomy" id="1855725"/>
    <lineage>
        <taxon>Bacteria</taxon>
        <taxon>Pseudomonadati</taxon>
        <taxon>Bacteroidota</taxon>
        <taxon>Sphingobacteriia</taxon>
        <taxon>Sphingobacteriales</taxon>
        <taxon>Sphingobacteriaceae</taxon>
        <taxon>Mucilaginibacter</taxon>
    </lineage>
</organism>
<feature type="domain" description="External alternative NADH-ubiquinone oxidoreductase-like C-terminal" evidence="11">
    <location>
        <begin position="352"/>
        <end position="407"/>
    </location>
</feature>
<keyword evidence="9" id="KW-1133">Transmembrane helix</keyword>
<keyword evidence="9" id="KW-0812">Transmembrane</keyword>
<keyword evidence="13" id="KW-1185">Reference proteome</keyword>
<evidence type="ECO:0000256" key="4">
    <source>
        <dbReference type="ARBA" id="ARBA00022827"/>
    </source>
</evidence>
<evidence type="ECO:0000256" key="3">
    <source>
        <dbReference type="ARBA" id="ARBA00022630"/>
    </source>
</evidence>
<dbReference type="GO" id="GO:0016491">
    <property type="term" value="F:oxidoreductase activity"/>
    <property type="evidence" value="ECO:0007669"/>
    <property type="project" value="UniProtKB-KW"/>
</dbReference>
<dbReference type="Proteomes" id="UP001597601">
    <property type="component" value="Unassembled WGS sequence"/>
</dbReference>
<feature type="domain" description="FAD/NAD(P)-binding" evidence="10">
    <location>
        <begin position="10"/>
        <end position="328"/>
    </location>
</feature>
<evidence type="ECO:0000256" key="2">
    <source>
        <dbReference type="ARBA" id="ARBA00012637"/>
    </source>
</evidence>
<dbReference type="Pfam" id="PF07992">
    <property type="entry name" value="Pyr_redox_2"/>
    <property type="match status" value="1"/>
</dbReference>
<dbReference type="RefSeq" id="WP_377130266.1">
    <property type="nucleotide sequence ID" value="NZ_JBHUHN010000001.1"/>
</dbReference>
<dbReference type="InterPro" id="IPR036188">
    <property type="entry name" value="FAD/NAD-bd_sf"/>
</dbReference>
<dbReference type="Gene3D" id="3.50.50.100">
    <property type="match status" value="1"/>
</dbReference>
<dbReference type="PANTHER" id="PTHR43706">
    <property type="entry name" value="NADH DEHYDROGENASE"/>
    <property type="match status" value="1"/>
</dbReference>
<dbReference type="SUPFAM" id="SSF51905">
    <property type="entry name" value="FAD/NAD(P)-binding domain"/>
    <property type="match status" value="1"/>
</dbReference>
<evidence type="ECO:0000256" key="5">
    <source>
        <dbReference type="ARBA" id="ARBA00022946"/>
    </source>
</evidence>
<name>A0ABW5XUI8_9SPHI</name>
<evidence type="ECO:0000313" key="12">
    <source>
        <dbReference type="EMBL" id="MFD2866624.1"/>
    </source>
</evidence>
<dbReference type="EC" id="1.6.5.9" evidence="2"/>
<evidence type="ECO:0000256" key="9">
    <source>
        <dbReference type="SAM" id="Phobius"/>
    </source>
</evidence>
<keyword evidence="6 12" id="KW-0560">Oxidoreductase</keyword>
<evidence type="ECO:0000313" key="13">
    <source>
        <dbReference type="Proteomes" id="UP001597601"/>
    </source>
</evidence>
<evidence type="ECO:0000256" key="1">
    <source>
        <dbReference type="ARBA" id="ARBA00005272"/>
    </source>
</evidence>
<evidence type="ECO:0000256" key="7">
    <source>
        <dbReference type="ARBA" id="ARBA00023027"/>
    </source>
</evidence>
<evidence type="ECO:0000259" key="10">
    <source>
        <dbReference type="Pfam" id="PF07992"/>
    </source>
</evidence>
<keyword evidence="4" id="KW-0274">FAD</keyword>
<evidence type="ECO:0000259" key="11">
    <source>
        <dbReference type="Pfam" id="PF22366"/>
    </source>
</evidence>
<keyword evidence="5" id="KW-0809">Transit peptide</keyword>
<comment type="catalytic activity">
    <reaction evidence="8">
        <text>a quinone + NADH + H(+) = a quinol + NAD(+)</text>
        <dbReference type="Rhea" id="RHEA:46160"/>
        <dbReference type="ChEBI" id="CHEBI:15378"/>
        <dbReference type="ChEBI" id="CHEBI:24646"/>
        <dbReference type="ChEBI" id="CHEBI:57540"/>
        <dbReference type="ChEBI" id="CHEBI:57945"/>
        <dbReference type="ChEBI" id="CHEBI:132124"/>
        <dbReference type="EC" id="1.6.5.9"/>
    </reaction>
</comment>
<dbReference type="PRINTS" id="PR00368">
    <property type="entry name" value="FADPNR"/>
</dbReference>
<feature type="transmembrane region" description="Helical" evidence="9">
    <location>
        <begin position="370"/>
        <end position="392"/>
    </location>
</feature>
<sequence>MDQHKKTKPRVVIIGGGFAGLQLAKKLKDAPVDILMLDKHNYHTFQPLLYQVAMGAIPADSIAFPIRRIFTKHNNFRFNLAFVEAVEAENNLVKTNIGDIHYDYLVIATGSDTNFFGNEELAKCTMPMKNVPEALNLRGLTLQHLEKALVTKDREEKDALMTFVVVGGGPTGVELAGALAEMKHLILHKDYHGLSKHDMDVYLVEGKDRLLAAMTPEASTKAKQFLEDVGVKIFNSVHVDGYDGHTLTIDNGTVIKTQNVFWAAGVMGEVPEGMINAKLTRGSRIETDEINRVKGYPNIFAIGDVSAILSEEYPNGHPGVAPAAMQQGACLAKNLERIINGQATEPFKYKDKGTLATIGRNRAVADIGKLHFQGFFAWLLWGFVHIMSLAGFTNKTAVIVTWVINYFSKNSDNRLIIRSFNRKTRTVEPEK</sequence>
<accession>A0ABW5XUI8</accession>
<dbReference type="Pfam" id="PF22366">
    <property type="entry name" value="NDH2_C"/>
    <property type="match status" value="1"/>
</dbReference>
<keyword evidence="3" id="KW-0285">Flavoprotein</keyword>
<keyword evidence="7" id="KW-0520">NAD</keyword>
<comment type="caution">
    <text evidence="12">The sequence shown here is derived from an EMBL/GenBank/DDBJ whole genome shotgun (WGS) entry which is preliminary data.</text>
</comment>
<dbReference type="PRINTS" id="PR00411">
    <property type="entry name" value="PNDRDTASEI"/>
</dbReference>
<reference evidence="13" key="1">
    <citation type="journal article" date="2019" name="Int. J. Syst. Evol. Microbiol.">
        <title>The Global Catalogue of Microorganisms (GCM) 10K type strain sequencing project: providing services to taxonomists for standard genome sequencing and annotation.</title>
        <authorList>
            <consortium name="The Broad Institute Genomics Platform"/>
            <consortium name="The Broad Institute Genome Sequencing Center for Infectious Disease"/>
            <person name="Wu L."/>
            <person name="Ma J."/>
        </authorList>
    </citation>
    <scope>NUCLEOTIDE SEQUENCE [LARGE SCALE GENOMIC DNA]</scope>
    <source>
        <strain evidence="13">KCTC 52232</strain>
    </source>
</reference>
<dbReference type="InterPro" id="IPR054585">
    <property type="entry name" value="NDH2-like_C"/>
</dbReference>
<protein>
    <recommendedName>
        <fullName evidence="2">NADH:ubiquinone reductase (non-electrogenic)</fullName>
        <ecNumber evidence="2">1.6.5.9</ecNumber>
    </recommendedName>
</protein>
<gene>
    <name evidence="12" type="ORF">ACFSYC_18150</name>
</gene>
<keyword evidence="9" id="KW-0472">Membrane</keyword>
<dbReference type="EMBL" id="JBHUON010000030">
    <property type="protein sequence ID" value="MFD2866624.1"/>
    <property type="molecule type" value="Genomic_DNA"/>
</dbReference>
<dbReference type="InterPro" id="IPR045024">
    <property type="entry name" value="NDH-2"/>
</dbReference>
<evidence type="ECO:0000256" key="8">
    <source>
        <dbReference type="ARBA" id="ARBA00047599"/>
    </source>
</evidence>
<dbReference type="PANTHER" id="PTHR43706:SF47">
    <property type="entry name" value="EXTERNAL NADH-UBIQUINONE OXIDOREDUCTASE 1, MITOCHONDRIAL-RELATED"/>
    <property type="match status" value="1"/>
</dbReference>
<proteinExistence type="inferred from homology"/>
<evidence type="ECO:0000256" key="6">
    <source>
        <dbReference type="ARBA" id="ARBA00023002"/>
    </source>
</evidence>